<dbReference type="GeneID" id="93712650"/>
<feature type="domain" description="General stress protein 17M-like" evidence="1">
    <location>
        <begin position="2"/>
        <end position="95"/>
    </location>
</feature>
<proteinExistence type="predicted"/>
<name>A0A1I6BRZ8_9BACI</name>
<comment type="caution">
    <text evidence="2">The sequence shown here is derived from an EMBL/GenBank/DDBJ whole genome shotgun (WGS) entry which is preliminary data.</text>
</comment>
<reference evidence="2 3" key="1">
    <citation type="submission" date="2016-10" db="EMBL/GenBank/DDBJ databases">
        <authorList>
            <person name="Varghese N."/>
            <person name="Submissions S."/>
        </authorList>
    </citation>
    <scope>NUCLEOTIDE SEQUENCE [LARGE SCALE GENOMIC DNA]</scope>
    <source>
        <strain evidence="2 3">DSM 13796</strain>
    </source>
</reference>
<evidence type="ECO:0000259" key="1">
    <source>
        <dbReference type="Pfam" id="PF11181"/>
    </source>
</evidence>
<evidence type="ECO:0000313" key="3">
    <source>
        <dbReference type="Proteomes" id="UP000182762"/>
    </source>
</evidence>
<organism evidence="2 3">
    <name type="scientific">Priestia endophytica DSM 13796</name>
    <dbReference type="NCBI Taxonomy" id="1121089"/>
    <lineage>
        <taxon>Bacteria</taxon>
        <taxon>Bacillati</taxon>
        <taxon>Bacillota</taxon>
        <taxon>Bacilli</taxon>
        <taxon>Bacillales</taxon>
        <taxon>Bacillaceae</taxon>
        <taxon>Priestia</taxon>
    </lineage>
</organism>
<dbReference type="Proteomes" id="UP000182762">
    <property type="component" value="Unassembled WGS sequence"/>
</dbReference>
<accession>A0A1I6BRZ8</accession>
<protein>
    <submittedName>
        <fullName evidence="2">Heat induced stress protein YflT</fullName>
    </submittedName>
</protein>
<dbReference type="Pfam" id="PF11181">
    <property type="entry name" value="YflT"/>
    <property type="match status" value="1"/>
</dbReference>
<dbReference type="EMBL" id="FOXX01000013">
    <property type="protein sequence ID" value="SFQ83695.1"/>
    <property type="molecule type" value="Genomic_DNA"/>
</dbReference>
<keyword evidence="3" id="KW-1185">Reference proteome</keyword>
<sequence>MKIKVAHIKEELQQTLQDLNKEGYEKDIKILVNKDKHSKESVKNLLIDSPYGSQSLLNTVNSILPSKIEQLAKVLAFEQLSSQDVEKYIEDLEEGKYVIIASSSIT</sequence>
<gene>
    <name evidence="2" type="ORF">SAMN02745910_04083</name>
</gene>
<dbReference type="InterPro" id="IPR025889">
    <property type="entry name" value="GSP17M-like_dom"/>
</dbReference>
<evidence type="ECO:0000313" key="2">
    <source>
        <dbReference type="EMBL" id="SFQ83695.1"/>
    </source>
</evidence>
<dbReference type="RefSeq" id="WP_061802603.1">
    <property type="nucleotide sequence ID" value="NZ_FOXX01000013.1"/>
</dbReference>